<dbReference type="Proteomes" id="UP000243459">
    <property type="component" value="Chromosome 3"/>
</dbReference>
<dbReference type="Gramene" id="ONK76320">
    <property type="protein sequence ID" value="ONK76320"/>
    <property type="gene ID" value="A4U43_C03F26360"/>
</dbReference>
<protein>
    <submittedName>
        <fullName evidence="2">Uncharacterized protein</fullName>
    </submittedName>
</protein>
<evidence type="ECO:0000313" key="3">
    <source>
        <dbReference type="Proteomes" id="UP000243459"/>
    </source>
</evidence>
<keyword evidence="1" id="KW-1133">Transmembrane helix</keyword>
<gene>
    <name evidence="2" type="ORF">A4U43_C03F26360</name>
</gene>
<dbReference type="EMBL" id="CM007383">
    <property type="protein sequence ID" value="ONK76320.1"/>
    <property type="molecule type" value="Genomic_DNA"/>
</dbReference>
<evidence type="ECO:0000313" key="2">
    <source>
        <dbReference type="EMBL" id="ONK76320.1"/>
    </source>
</evidence>
<dbReference type="AlphaFoldDB" id="A0A5P1FIA6"/>
<evidence type="ECO:0000256" key="1">
    <source>
        <dbReference type="SAM" id="Phobius"/>
    </source>
</evidence>
<keyword evidence="1" id="KW-0812">Transmembrane</keyword>
<name>A0A5P1FIA6_ASPOF</name>
<accession>A0A5P1FIA6</accession>
<organism evidence="2 3">
    <name type="scientific">Asparagus officinalis</name>
    <name type="common">Garden asparagus</name>
    <dbReference type="NCBI Taxonomy" id="4686"/>
    <lineage>
        <taxon>Eukaryota</taxon>
        <taxon>Viridiplantae</taxon>
        <taxon>Streptophyta</taxon>
        <taxon>Embryophyta</taxon>
        <taxon>Tracheophyta</taxon>
        <taxon>Spermatophyta</taxon>
        <taxon>Magnoliopsida</taxon>
        <taxon>Liliopsida</taxon>
        <taxon>Asparagales</taxon>
        <taxon>Asparagaceae</taxon>
        <taxon>Asparagoideae</taxon>
        <taxon>Asparagus</taxon>
    </lineage>
</organism>
<sequence>MLISFDWWRWVYWPDGFLAPGVLSVALRLCLALLIALSRVGKSWSFEMLKDIPMNFTWPSWLKKLAWCPGTVGVVPYYARVGWWRRVGPRAIP</sequence>
<reference evidence="3" key="1">
    <citation type="journal article" date="2017" name="Nat. Commun.">
        <title>The asparagus genome sheds light on the origin and evolution of a young Y chromosome.</title>
        <authorList>
            <person name="Harkess A."/>
            <person name="Zhou J."/>
            <person name="Xu C."/>
            <person name="Bowers J.E."/>
            <person name="Van der Hulst R."/>
            <person name="Ayyampalayam S."/>
            <person name="Mercati F."/>
            <person name="Riccardi P."/>
            <person name="McKain M.R."/>
            <person name="Kakrana A."/>
            <person name="Tang H."/>
            <person name="Ray J."/>
            <person name="Groenendijk J."/>
            <person name="Arikit S."/>
            <person name="Mathioni S.M."/>
            <person name="Nakano M."/>
            <person name="Shan H."/>
            <person name="Telgmann-Rauber A."/>
            <person name="Kanno A."/>
            <person name="Yue Z."/>
            <person name="Chen H."/>
            <person name="Li W."/>
            <person name="Chen Y."/>
            <person name="Xu X."/>
            <person name="Zhang Y."/>
            <person name="Luo S."/>
            <person name="Chen H."/>
            <person name="Gao J."/>
            <person name="Mao Z."/>
            <person name="Pires J.C."/>
            <person name="Luo M."/>
            <person name="Kudrna D."/>
            <person name="Wing R.A."/>
            <person name="Meyers B.C."/>
            <person name="Yi K."/>
            <person name="Kong H."/>
            <person name="Lavrijsen P."/>
            <person name="Sunseri F."/>
            <person name="Falavigna A."/>
            <person name="Ye Y."/>
            <person name="Leebens-Mack J.H."/>
            <person name="Chen G."/>
        </authorList>
    </citation>
    <scope>NUCLEOTIDE SEQUENCE [LARGE SCALE GENOMIC DNA]</scope>
    <source>
        <strain evidence="3">cv. DH0086</strain>
    </source>
</reference>
<keyword evidence="1" id="KW-0472">Membrane</keyword>
<proteinExistence type="predicted"/>
<feature type="transmembrane region" description="Helical" evidence="1">
    <location>
        <begin position="17"/>
        <end position="40"/>
    </location>
</feature>
<keyword evidence="3" id="KW-1185">Reference proteome</keyword>